<dbReference type="OrthoDB" id="8781407at2"/>
<evidence type="ECO:0000256" key="1">
    <source>
        <dbReference type="SAM" id="MobiDB-lite"/>
    </source>
</evidence>
<gene>
    <name evidence="2" type="ORF">CFter6_3806</name>
</gene>
<name>A0A127PF51_9BURK</name>
<dbReference type="EMBL" id="CP013232">
    <property type="protein sequence ID" value="AMO96426.1"/>
    <property type="molecule type" value="Genomic_DNA"/>
</dbReference>
<accession>A0A127PF51</accession>
<dbReference type="AlphaFoldDB" id="A0A127PF51"/>
<dbReference type="RefSeq" id="WP_061541006.1">
    <property type="nucleotide sequence ID" value="NZ_CP013232.1"/>
</dbReference>
<evidence type="ECO:0000313" key="3">
    <source>
        <dbReference type="Proteomes" id="UP000072421"/>
    </source>
</evidence>
<evidence type="ECO:0000313" key="2">
    <source>
        <dbReference type="EMBL" id="AMO96426.1"/>
    </source>
</evidence>
<feature type="compositionally biased region" description="Basic and acidic residues" evidence="1">
    <location>
        <begin position="99"/>
        <end position="118"/>
    </location>
</feature>
<reference evidence="2 3" key="1">
    <citation type="submission" date="2015-11" db="EMBL/GenBank/DDBJ databases">
        <title>Exploring the genomic traits of fungus-feeding bacterial genus Collimonas.</title>
        <authorList>
            <person name="Song C."/>
            <person name="Schmidt R."/>
            <person name="de Jager V."/>
            <person name="Krzyzanowska D."/>
            <person name="Jongedijk E."/>
            <person name="Cankar K."/>
            <person name="Beekwilder J."/>
            <person name="van Veen A."/>
            <person name="de Boer W."/>
            <person name="van Veen J.A."/>
            <person name="Garbeva P."/>
        </authorList>
    </citation>
    <scope>NUCLEOTIDE SEQUENCE [LARGE SCALE GENOMIC DNA]</scope>
    <source>
        <strain evidence="2 3">Ter6</strain>
    </source>
</reference>
<feature type="region of interest" description="Disordered" evidence="1">
    <location>
        <begin position="1"/>
        <end position="118"/>
    </location>
</feature>
<sequence>MSREDQRDLLAVPESESPPQGGSRGQAMTRAQRCDRLEQQAQREPIIAPDFYPYADLSRTYPGQPNREPNGARPNYAEPNGRERGNASLLDVFFPSSDKGTRSQRREPKTRYADMCGK</sequence>
<dbReference type="Proteomes" id="UP000072421">
    <property type="component" value="Chromosome"/>
</dbReference>
<proteinExistence type="predicted"/>
<protein>
    <submittedName>
        <fullName evidence="2">Uncharacterized protein</fullName>
    </submittedName>
</protein>
<organism evidence="2">
    <name type="scientific">Collimonas fungivorans</name>
    <dbReference type="NCBI Taxonomy" id="158899"/>
    <lineage>
        <taxon>Bacteria</taxon>
        <taxon>Pseudomonadati</taxon>
        <taxon>Pseudomonadota</taxon>
        <taxon>Betaproteobacteria</taxon>
        <taxon>Burkholderiales</taxon>
        <taxon>Oxalobacteraceae</taxon>
        <taxon>Collimonas</taxon>
    </lineage>
</organism>
<dbReference type="PATRIC" id="fig|158899.10.peg.3779"/>